<comment type="similarity">
    <text evidence="2 14 15">Belongs to the TonB-dependent receptor family.</text>
</comment>
<name>A0ABY7T8R1_9SPHI</name>
<dbReference type="InterPro" id="IPR036942">
    <property type="entry name" value="Beta-barrel_TonB_sf"/>
</dbReference>
<dbReference type="InterPro" id="IPR013784">
    <property type="entry name" value="Carb-bd-like_fold"/>
</dbReference>
<reference evidence="19 20" key="1">
    <citation type="submission" date="2023-02" db="EMBL/GenBank/DDBJ databases">
        <title>Genome sequence of Mucilaginibacter jinjuensis strain KACC 16571.</title>
        <authorList>
            <person name="Kim S."/>
            <person name="Heo J."/>
            <person name="Kwon S.-W."/>
        </authorList>
    </citation>
    <scope>NUCLEOTIDE SEQUENCE [LARGE SCALE GENOMIC DNA]</scope>
    <source>
        <strain evidence="19 20">KACC 16571</strain>
    </source>
</reference>
<dbReference type="EMBL" id="CP117167">
    <property type="protein sequence ID" value="WCT12628.1"/>
    <property type="molecule type" value="Genomic_DNA"/>
</dbReference>
<dbReference type="SUPFAM" id="SSF49452">
    <property type="entry name" value="Starch-binding domain-like"/>
    <property type="match status" value="1"/>
</dbReference>
<dbReference type="InterPro" id="IPR012910">
    <property type="entry name" value="Plug_dom"/>
</dbReference>
<dbReference type="InterPro" id="IPR037066">
    <property type="entry name" value="Plug_dom_sf"/>
</dbReference>
<dbReference type="Proteomes" id="UP001216139">
    <property type="component" value="Chromosome"/>
</dbReference>
<dbReference type="Gene3D" id="2.170.130.10">
    <property type="entry name" value="TonB-dependent receptor, plug domain"/>
    <property type="match status" value="1"/>
</dbReference>
<evidence type="ECO:0000256" key="3">
    <source>
        <dbReference type="ARBA" id="ARBA00022448"/>
    </source>
</evidence>
<evidence type="ECO:0000256" key="4">
    <source>
        <dbReference type="ARBA" id="ARBA00022452"/>
    </source>
</evidence>
<protein>
    <submittedName>
        <fullName evidence="19">TonB-dependent receptor</fullName>
    </submittedName>
</protein>
<keyword evidence="7 16" id="KW-0732">Signal</keyword>
<evidence type="ECO:0000256" key="1">
    <source>
        <dbReference type="ARBA" id="ARBA00004571"/>
    </source>
</evidence>
<dbReference type="NCBIfam" id="TIGR01783">
    <property type="entry name" value="TonB-siderophor"/>
    <property type="match status" value="1"/>
</dbReference>
<keyword evidence="5" id="KW-0410">Iron transport</keyword>
<keyword evidence="8" id="KW-0408">Iron</keyword>
<dbReference type="SUPFAM" id="SSF56935">
    <property type="entry name" value="Porins"/>
    <property type="match status" value="1"/>
</dbReference>
<evidence type="ECO:0000256" key="13">
    <source>
        <dbReference type="ARBA" id="ARBA00023237"/>
    </source>
</evidence>
<sequence>MVQLSTKSYHFLIYLLAIVLCFATGFSYAQTAKGTVKGKVFNAEGKPADNVTVTLKSTNSATVTGEDGIFSLKAAAGTYKLVISHVGMLTKEIDVNVTAGKTTVVNDLTIDLNSSGLQEVTVNGSKVNRFKRKLSTDVAKMPLNNLENAQSYTSISRELLTEQNIFTADDAVKNVSGLQKMWDATGRGGDGGAYYTLRGFVVQTQLRNGVAGNVTNAIDAINLDRIEVIKGPSATLFGSSLTSYGGLINRVTKQPFEGTAGEVTYTGGSYGLNRVSADVNTPLDPQKKVLFRLNTAYTDQNSFQDNGFSKNVAIAPSLLYKVNDRLTIEAEAELFYGRNALNTIYFFPYQNTIAQLGASRADELGIDYKRSYFDKSLTQRTRSANYLGQVNYKISKEWTSQTNFSSVNSFSNGYGPYFYLLPNKQISREDQSTQNSKATTTEIQQNFNGDFKIGKMRNRIVVGLDYLNVNSNQLFLSTAYDIAPLQSSTFNYNTFNTATLGAVYAGGGASKYPYMYSSSTYSSYVSDVLNITDRLIASAALRIDRFDFDGNKDATTGAKTGAYKQTAYSPKFGLIYQVVKDHVSLFSNYQNGFTNKPGVDFNSNPFKPEHANQIEGGVKLDVFDGKLSSTLSYYDIKVDNILRTDLAHPNFQIQSGTQVSKGFEAEVIANPVTGVNVVAGFAYNDSKYKNVSDDVDGLRPGTAGSPYTANLWVSYRFQAAKIKGLGVGFGGNYASDNKVVNSVSQGVFILPQYTILNSTVFYDKGVYRIGLSCNNLTNKEYYTGYSSVNPQMLRQYLASFAFRF</sequence>
<evidence type="ECO:0000256" key="8">
    <source>
        <dbReference type="ARBA" id="ARBA00023004"/>
    </source>
</evidence>
<keyword evidence="4 14" id="KW-1134">Transmembrane beta strand</keyword>
<evidence type="ECO:0000313" key="20">
    <source>
        <dbReference type="Proteomes" id="UP001216139"/>
    </source>
</evidence>
<evidence type="ECO:0000256" key="5">
    <source>
        <dbReference type="ARBA" id="ARBA00022496"/>
    </source>
</evidence>
<organism evidence="19 20">
    <name type="scientific">Mucilaginibacter jinjuensis</name>
    <dbReference type="NCBI Taxonomy" id="1176721"/>
    <lineage>
        <taxon>Bacteria</taxon>
        <taxon>Pseudomonadati</taxon>
        <taxon>Bacteroidota</taxon>
        <taxon>Sphingobacteriia</taxon>
        <taxon>Sphingobacteriales</taxon>
        <taxon>Sphingobacteriaceae</taxon>
        <taxon>Mucilaginibacter</taxon>
    </lineage>
</organism>
<evidence type="ECO:0000259" key="17">
    <source>
        <dbReference type="Pfam" id="PF00593"/>
    </source>
</evidence>
<dbReference type="InterPro" id="IPR000531">
    <property type="entry name" value="Beta-barrel_TonB"/>
</dbReference>
<accession>A0ABY7T8R1</accession>
<evidence type="ECO:0000256" key="2">
    <source>
        <dbReference type="ARBA" id="ARBA00009810"/>
    </source>
</evidence>
<evidence type="ECO:0000256" key="14">
    <source>
        <dbReference type="PROSITE-ProRule" id="PRU01360"/>
    </source>
</evidence>
<keyword evidence="3 14" id="KW-0813">Transport</keyword>
<dbReference type="PANTHER" id="PTHR32552">
    <property type="entry name" value="FERRICHROME IRON RECEPTOR-RELATED"/>
    <property type="match status" value="1"/>
</dbReference>
<evidence type="ECO:0000256" key="15">
    <source>
        <dbReference type="RuleBase" id="RU003357"/>
    </source>
</evidence>
<evidence type="ECO:0000259" key="18">
    <source>
        <dbReference type="Pfam" id="PF07715"/>
    </source>
</evidence>
<dbReference type="Gene3D" id="2.60.40.1120">
    <property type="entry name" value="Carboxypeptidase-like, regulatory domain"/>
    <property type="match status" value="1"/>
</dbReference>
<evidence type="ECO:0000256" key="6">
    <source>
        <dbReference type="ARBA" id="ARBA00022692"/>
    </source>
</evidence>
<evidence type="ECO:0000256" key="7">
    <source>
        <dbReference type="ARBA" id="ARBA00022729"/>
    </source>
</evidence>
<dbReference type="RefSeq" id="WP_273630893.1">
    <property type="nucleotide sequence ID" value="NZ_CP117167.1"/>
</dbReference>
<dbReference type="Pfam" id="PF07715">
    <property type="entry name" value="Plug"/>
    <property type="match status" value="1"/>
</dbReference>
<evidence type="ECO:0000256" key="16">
    <source>
        <dbReference type="SAM" id="SignalP"/>
    </source>
</evidence>
<keyword evidence="10 15" id="KW-0798">TonB box</keyword>
<feature type="domain" description="TonB-dependent receptor-like beta-barrel" evidence="17">
    <location>
        <begin position="349"/>
        <end position="776"/>
    </location>
</feature>
<gene>
    <name evidence="19" type="ORF">PQO05_01625</name>
</gene>
<evidence type="ECO:0000256" key="9">
    <source>
        <dbReference type="ARBA" id="ARBA00023065"/>
    </source>
</evidence>
<feature type="signal peptide" evidence="16">
    <location>
        <begin position="1"/>
        <end position="29"/>
    </location>
</feature>
<comment type="subcellular location">
    <subcellularLocation>
        <location evidence="1 14">Cell outer membrane</location>
        <topology evidence="1 14">Multi-pass membrane protein</topology>
    </subcellularLocation>
</comment>
<evidence type="ECO:0000256" key="12">
    <source>
        <dbReference type="ARBA" id="ARBA00023170"/>
    </source>
</evidence>
<dbReference type="Pfam" id="PF13715">
    <property type="entry name" value="CarbopepD_reg_2"/>
    <property type="match status" value="1"/>
</dbReference>
<feature type="chain" id="PRO_5047076940" evidence="16">
    <location>
        <begin position="30"/>
        <end position="804"/>
    </location>
</feature>
<dbReference type="Gene3D" id="2.40.170.20">
    <property type="entry name" value="TonB-dependent receptor, beta-barrel domain"/>
    <property type="match status" value="1"/>
</dbReference>
<dbReference type="PROSITE" id="PS52016">
    <property type="entry name" value="TONB_DEPENDENT_REC_3"/>
    <property type="match status" value="1"/>
</dbReference>
<keyword evidence="13 14" id="KW-0998">Cell outer membrane</keyword>
<evidence type="ECO:0000313" key="19">
    <source>
        <dbReference type="EMBL" id="WCT12628.1"/>
    </source>
</evidence>
<keyword evidence="11 14" id="KW-0472">Membrane</keyword>
<keyword evidence="6 14" id="KW-0812">Transmembrane</keyword>
<evidence type="ECO:0000256" key="11">
    <source>
        <dbReference type="ARBA" id="ARBA00023136"/>
    </source>
</evidence>
<keyword evidence="20" id="KW-1185">Reference proteome</keyword>
<evidence type="ECO:0000256" key="10">
    <source>
        <dbReference type="ARBA" id="ARBA00023077"/>
    </source>
</evidence>
<dbReference type="CDD" id="cd01347">
    <property type="entry name" value="ligand_gated_channel"/>
    <property type="match status" value="1"/>
</dbReference>
<keyword evidence="12 19" id="KW-0675">Receptor</keyword>
<proteinExistence type="inferred from homology"/>
<dbReference type="Pfam" id="PF00593">
    <property type="entry name" value="TonB_dep_Rec_b-barrel"/>
    <property type="match status" value="1"/>
</dbReference>
<dbReference type="PANTHER" id="PTHR32552:SF68">
    <property type="entry name" value="FERRICHROME OUTER MEMBRANE TRANSPORTER_PHAGE RECEPTOR"/>
    <property type="match status" value="1"/>
</dbReference>
<dbReference type="InterPro" id="IPR010105">
    <property type="entry name" value="TonB_sidphr_rcpt"/>
</dbReference>
<keyword evidence="9" id="KW-0406">Ion transport</keyword>
<feature type="domain" description="TonB-dependent receptor plug" evidence="18">
    <location>
        <begin position="147"/>
        <end position="240"/>
    </location>
</feature>
<dbReference type="InterPro" id="IPR039426">
    <property type="entry name" value="TonB-dep_rcpt-like"/>
</dbReference>